<evidence type="ECO:0000256" key="2">
    <source>
        <dbReference type="ARBA" id="ARBA00022448"/>
    </source>
</evidence>
<dbReference type="SUPFAM" id="SSF52540">
    <property type="entry name" value="P-loop containing nucleoside triphosphate hydrolases"/>
    <property type="match status" value="1"/>
</dbReference>
<keyword evidence="4 10" id="KW-0812">Transmembrane</keyword>
<feature type="compositionally biased region" description="Polar residues" evidence="9">
    <location>
        <begin position="32"/>
        <end position="50"/>
    </location>
</feature>
<dbReference type="GO" id="GO:0005886">
    <property type="term" value="C:plasma membrane"/>
    <property type="evidence" value="ECO:0007669"/>
    <property type="project" value="UniProtKB-SubCell"/>
</dbReference>
<evidence type="ECO:0000256" key="8">
    <source>
        <dbReference type="ARBA" id="ARBA00023136"/>
    </source>
</evidence>
<sequence length="625" mass="68393">MTNKQKFTEGFKFGKAQATYSNSKAAGPKVPQGSQAARGSYSSSLGPSFTGSEPSSESPLLILLGLGRYFKNYKVRLGIVLGLLFTEIIVYSAIPFSFKFLIDEALIGKNETVLYITGALLVGGTILITAAGTVRDYLYNWVSARAIRDMREELFIHLQRVNLDFYANTRLGDVLSRFSTDLSALENAVLALIPWGISPLLEAIFGTALLFALDWKLGAIATLIWPITFLGPVFFSTRSTAASYERKIEEAKVLTAVEESISAQNLIRVYDLDGAFWDKFKGNCEKLFHVSLRLGLTNSYLERSASGGILLLQAVLLISGAWFAFHGMVSVGALAAFLPPFLNLSYSLLYVSQYFPTMNQASGSARRILEILRTPTFESEGVERPFAPSELQNSIKLEDLHFRYKGRTKNLSGVNLEIKKGTYTVILGQSGSGKSTILKFILGMMEPNQGKVSLDGIAMEKIRLDALHSMIGIVFQDTFLFHTSILENIRMGRPDATPEEAIEAAKLAEIHEFISALPDGYETIAGDKGSKLSGGEKQRIALARALVRNPQILLLDEATSALDPITEARILKTLQKLREGRTIVSVTHRLTGLHAADQVVVLKNGSLEPYPSPENDSLSAAAIGL</sequence>
<dbReference type="InterPro" id="IPR017871">
    <property type="entry name" value="ABC_transporter-like_CS"/>
</dbReference>
<comment type="caution">
    <text evidence="13">The sequence shown here is derived from an EMBL/GenBank/DDBJ whole genome shotgun (WGS) entry which is preliminary data.</text>
</comment>
<dbReference type="PANTHER" id="PTHR43394">
    <property type="entry name" value="ATP-DEPENDENT PERMEASE MDL1, MITOCHONDRIAL"/>
    <property type="match status" value="1"/>
</dbReference>
<evidence type="ECO:0000256" key="4">
    <source>
        <dbReference type="ARBA" id="ARBA00022692"/>
    </source>
</evidence>
<keyword evidence="7 10" id="KW-1133">Transmembrane helix</keyword>
<dbReference type="GO" id="GO:0015421">
    <property type="term" value="F:ABC-type oligopeptide transporter activity"/>
    <property type="evidence" value="ECO:0007669"/>
    <property type="project" value="TreeGrafter"/>
</dbReference>
<dbReference type="SMART" id="SM00382">
    <property type="entry name" value="AAA"/>
    <property type="match status" value="1"/>
</dbReference>
<dbReference type="GO" id="GO:0005524">
    <property type="term" value="F:ATP binding"/>
    <property type="evidence" value="ECO:0007669"/>
    <property type="project" value="UniProtKB-KW"/>
</dbReference>
<organism evidence="13 14">
    <name type="scientific">Leptospira saintgironsiae</name>
    <dbReference type="NCBI Taxonomy" id="2023183"/>
    <lineage>
        <taxon>Bacteria</taxon>
        <taxon>Pseudomonadati</taxon>
        <taxon>Spirochaetota</taxon>
        <taxon>Spirochaetia</taxon>
        <taxon>Leptospirales</taxon>
        <taxon>Leptospiraceae</taxon>
        <taxon>Leptospira</taxon>
    </lineage>
</organism>
<dbReference type="RefSeq" id="WP_100708712.1">
    <property type="nucleotide sequence ID" value="NZ_NPDR01000001.1"/>
</dbReference>
<comment type="subcellular location">
    <subcellularLocation>
        <location evidence="1">Cell membrane</location>
        <topology evidence="1">Multi-pass membrane protein</topology>
    </subcellularLocation>
</comment>
<dbReference type="AlphaFoldDB" id="A0A2M9YGE0"/>
<keyword evidence="6" id="KW-0067">ATP-binding</keyword>
<feature type="domain" description="ABC transmembrane type-1" evidence="12">
    <location>
        <begin position="79"/>
        <end position="360"/>
    </location>
</feature>
<dbReference type="CDD" id="cd07346">
    <property type="entry name" value="ABC_6TM_exporters"/>
    <property type="match status" value="1"/>
</dbReference>
<dbReference type="InterPro" id="IPR036640">
    <property type="entry name" value="ABC1_TM_sf"/>
</dbReference>
<evidence type="ECO:0000259" key="11">
    <source>
        <dbReference type="PROSITE" id="PS50893"/>
    </source>
</evidence>
<feature type="transmembrane region" description="Helical" evidence="10">
    <location>
        <begin position="114"/>
        <end position="138"/>
    </location>
</feature>
<evidence type="ECO:0000313" key="14">
    <source>
        <dbReference type="Proteomes" id="UP000231926"/>
    </source>
</evidence>
<gene>
    <name evidence="13" type="ORF">CH362_02225</name>
</gene>
<feature type="domain" description="ABC transporter" evidence="11">
    <location>
        <begin position="395"/>
        <end position="625"/>
    </location>
</feature>
<dbReference type="Gene3D" id="3.40.50.300">
    <property type="entry name" value="P-loop containing nucleotide triphosphate hydrolases"/>
    <property type="match status" value="1"/>
</dbReference>
<evidence type="ECO:0000256" key="5">
    <source>
        <dbReference type="ARBA" id="ARBA00022741"/>
    </source>
</evidence>
<dbReference type="InterPro" id="IPR003593">
    <property type="entry name" value="AAA+_ATPase"/>
</dbReference>
<dbReference type="PROSITE" id="PS00211">
    <property type="entry name" value="ABC_TRANSPORTER_1"/>
    <property type="match status" value="1"/>
</dbReference>
<evidence type="ECO:0000256" key="7">
    <source>
        <dbReference type="ARBA" id="ARBA00022989"/>
    </source>
</evidence>
<feature type="transmembrane region" description="Helical" evidence="10">
    <location>
        <begin position="75"/>
        <end position="94"/>
    </location>
</feature>
<keyword evidence="5" id="KW-0547">Nucleotide-binding</keyword>
<accession>A0A2M9YGE0</accession>
<feature type="transmembrane region" description="Helical" evidence="10">
    <location>
        <begin position="331"/>
        <end position="351"/>
    </location>
</feature>
<evidence type="ECO:0000259" key="12">
    <source>
        <dbReference type="PROSITE" id="PS50929"/>
    </source>
</evidence>
<dbReference type="FunFam" id="3.40.50.300:FF:000299">
    <property type="entry name" value="ABC transporter ATP-binding protein/permease"/>
    <property type="match status" value="1"/>
</dbReference>
<dbReference type="InterPro" id="IPR003439">
    <property type="entry name" value="ABC_transporter-like_ATP-bd"/>
</dbReference>
<name>A0A2M9YGE0_9LEPT</name>
<dbReference type="GO" id="GO:0016887">
    <property type="term" value="F:ATP hydrolysis activity"/>
    <property type="evidence" value="ECO:0007669"/>
    <property type="project" value="InterPro"/>
</dbReference>
<dbReference type="Pfam" id="PF00664">
    <property type="entry name" value="ABC_membrane"/>
    <property type="match status" value="1"/>
</dbReference>
<reference evidence="13 14" key="1">
    <citation type="submission" date="2017-07" db="EMBL/GenBank/DDBJ databases">
        <title>Leptospira spp. isolated from tropical soils.</title>
        <authorList>
            <person name="Thibeaux R."/>
            <person name="Iraola G."/>
            <person name="Ferres I."/>
            <person name="Bierque E."/>
            <person name="Girault D."/>
            <person name="Soupe-Gilbert M.-E."/>
            <person name="Picardeau M."/>
            <person name="Goarant C."/>
        </authorList>
    </citation>
    <scope>NUCLEOTIDE SEQUENCE [LARGE SCALE GENOMIC DNA]</scope>
    <source>
        <strain evidence="13 14">FH4-C-A2</strain>
    </source>
</reference>
<dbReference type="Gene3D" id="1.20.1560.10">
    <property type="entry name" value="ABC transporter type 1, transmembrane domain"/>
    <property type="match status" value="1"/>
</dbReference>
<dbReference type="InterPro" id="IPR039421">
    <property type="entry name" value="Type_1_exporter"/>
</dbReference>
<evidence type="ECO:0000256" key="9">
    <source>
        <dbReference type="SAM" id="MobiDB-lite"/>
    </source>
</evidence>
<feature type="transmembrane region" description="Helical" evidence="10">
    <location>
        <begin position="308"/>
        <end position="325"/>
    </location>
</feature>
<dbReference type="PROSITE" id="PS50929">
    <property type="entry name" value="ABC_TM1F"/>
    <property type="match status" value="1"/>
</dbReference>
<dbReference type="InterPro" id="IPR027417">
    <property type="entry name" value="P-loop_NTPase"/>
</dbReference>
<evidence type="ECO:0000256" key="10">
    <source>
        <dbReference type="SAM" id="Phobius"/>
    </source>
</evidence>
<keyword evidence="3" id="KW-1003">Cell membrane</keyword>
<feature type="region of interest" description="Disordered" evidence="9">
    <location>
        <begin position="21"/>
        <end position="56"/>
    </location>
</feature>
<keyword evidence="8 10" id="KW-0472">Membrane</keyword>
<protein>
    <submittedName>
        <fullName evidence="13">ABC transporter permease</fullName>
    </submittedName>
</protein>
<dbReference type="OrthoDB" id="9804259at2"/>
<dbReference type="PROSITE" id="PS50893">
    <property type="entry name" value="ABC_TRANSPORTER_2"/>
    <property type="match status" value="1"/>
</dbReference>
<proteinExistence type="predicted"/>
<dbReference type="Pfam" id="PF00005">
    <property type="entry name" value="ABC_tran"/>
    <property type="match status" value="1"/>
</dbReference>
<keyword evidence="2" id="KW-0813">Transport</keyword>
<dbReference type="SUPFAM" id="SSF90123">
    <property type="entry name" value="ABC transporter transmembrane region"/>
    <property type="match status" value="1"/>
</dbReference>
<evidence type="ECO:0000256" key="6">
    <source>
        <dbReference type="ARBA" id="ARBA00022840"/>
    </source>
</evidence>
<dbReference type="InterPro" id="IPR011527">
    <property type="entry name" value="ABC1_TM_dom"/>
</dbReference>
<evidence type="ECO:0000313" key="13">
    <source>
        <dbReference type="EMBL" id="PJZ50605.1"/>
    </source>
</evidence>
<feature type="transmembrane region" description="Helical" evidence="10">
    <location>
        <begin position="188"/>
        <end position="211"/>
    </location>
</feature>
<dbReference type="Proteomes" id="UP000231926">
    <property type="component" value="Unassembled WGS sequence"/>
</dbReference>
<dbReference type="PANTHER" id="PTHR43394:SF1">
    <property type="entry name" value="ATP-BINDING CASSETTE SUB-FAMILY B MEMBER 10, MITOCHONDRIAL"/>
    <property type="match status" value="1"/>
</dbReference>
<evidence type="ECO:0000256" key="1">
    <source>
        <dbReference type="ARBA" id="ARBA00004651"/>
    </source>
</evidence>
<feature type="transmembrane region" description="Helical" evidence="10">
    <location>
        <begin position="217"/>
        <end position="237"/>
    </location>
</feature>
<keyword evidence="14" id="KW-1185">Reference proteome</keyword>
<dbReference type="EMBL" id="NPDR01000001">
    <property type="protein sequence ID" value="PJZ50605.1"/>
    <property type="molecule type" value="Genomic_DNA"/>
</dbReference>
<evidence type="ECO:0000256" key="3">
    <source>
        <dbReference type="ARBA" id="ARBA00022475"/>
    </source>
</evidence>